<dbReference type="Proteomes" id="UP000284219">
    <property type="component" value="Unassembled WGS sequence"/>
</dbReference>
<dbReference type="EMBL" id="MCHY01000013">
    <property type="protein sequence ID" value="RKD21113.1"/>
    <property type="molecule type" value="Genomic_DNA"/>
</dbReference>
<feature type="coiled-coil region" evidence="1">
    <location>
        <begin position="6"/>
        <end position="55"/>
    </location>
</feature>
<evidence type="ECO:0000313" key="3">
    <source>
        <dbReference type="Proteomes" id="UP000284219"/>
    </source>
</evidence>
<comment type="caution">
    <text evidence="2">The sequence shown here is derived from an EMBL/GenBank/DDBJ whole genome shotgun (WGS) entry which is preliminary data.</text>
</comment>
<evidence type="ECO:0000313" key="2">
    <source>
        <dbReference type="EMBL" id="RKD21113.1"/>
    </source>
</evidence>
<accession>A0A419SE03</accession>
<proteinExistence type="predicted"/>
<name>A0A419SE03_9BACL</name>
<dbReference type="AlphaFoldDB" id="A0A419SE03"/>
<dbReference type="RefSeq" id="WP_120191183.1">
    <property type="nucleotide sequence ID" value="NZ_MCHY01000013.1"/>
</dbReference>
<dbReference type="OrthoDB" id="3196710at2"/>
<sequence length="115" mass="13268">MSGKNVTEKEKRIDKEKKRLKSITSELSKEKQEVADGLIDEIAFMRATLENLKAEINENGEVDIMPQGEYSIRRQSPELQSYNTMIQRYTTACKTLFDLLPDEVVVESSDDFENF</sequence>
<protein>
    <recommendedName>
        <fullName evidence="4">Terminase</fullName>
    </recommendedName>
</protein>
<evidence type="ECO:0008006" key="4">
    <source>
        <dbReference type="Google" id="ProtNLM"/>
    </source>
</evidence>
<reference evidence="2 3" key="1">
    <citation type="submission" date="2016-08" db="EMBL/GenBank/DDBJ databases">
        <title>Novel Firmicute Genomes.</title>
        <authorList>
            <person name="Poppleton D.I."/>
            <person name="Gribaldo S."/>
        </authorList>
    </citation>
    <scope>NUCLEOTIDE SEQUENCE [LARGE SCALE GENOMIC DNA]</scope>
    <source>
        <strain evidence="2 3">RAOx-1</strain>
    </source>
</reference>
<organism evidence="2 3">
    <name type="scientific">Ammoniphilus oxalaticus</name>
    <dbReference type="NCBI Taxonomy" id="66863"/>
    <lineage>
        <taxon>Bacteria</taxon>
        <taxon>Bacillati</taxon>
        <taxon>Bacillota</taxon>
        <taxon>Bacilli</taxon>
        <taxon>Bacillales</taxon>
        <taxon>Paenibacillaceae</taxon>
        <taxon>Aneurinibacillus group</taxon>
        <taxon>Ammoniphilus</taxon>
    </lineage>
</organism>
<keyword evidence="3" id="KW-1185">Reference proteome</keyword>
<gene>
    <name evidence="2" type="ORF">BEP19_15680</name>
</gene>
<keyword evidence="1" id="KW-0175">Coiled coil</keyword>
<evidence type="ECO:0000256" key="1">
    <source>
        <dbReference type="SAM" id="Coils"/>
    </source>
</evidence>